<evidence type="ECO:0000313" key="2">
    <source>
        <dbReference type="EMBL" id="CAB1208396.1"/>
    </source>
</evidence>
<comment type="caution">
    <text evidence="2">The sequence shown here is derived from an EMBL/GenBank/DDBJ whole genome shotgun (WGS) entry which is preliminary data.</text>
</comment>
<evidence type="ECO:0008006" key="4">
    <source>
        <dbReference type="Google" id="ProtNLM"/>
    </source>
</evidence>
<name>A0A811G9W1_9GAMM</name>
<keyword evidence="1" id="KW-0732">Signal</keyword>
<organism evidence="2 3">
    <name type="scientific">Acinetobacter bouvetii</name>
    <dbReference type="NCBI Taxonomy" id="202951"/>
    <lineage>
        <taxon>Bacteria</taxon>
        <taxon>Pseudomonadati</taxon>
        <taxon>Pseudomonadota</taxon>
        <taxon>Gammaproteobacteria</taxon>
        <taxon>Moraxellales</taxon>
        <taxon>Moraxellaceae</taxon>
        <taxon>Acinetobacter</taxon>
    </lineage>
</organism>
<evidence type="ECO:0000256" key="1">
    <source>
        <dbReference type="SAM" id="SignalP"/>
    </source>
</evidence>
<feature type="chain" id="PRO_5032405126" description="Secreted protein" evidence="1">
    <location>
        <begin position="22"/>
        <end position="131"/>
    </location>
</feature>
<feature type="signal peptide" evidence="1">
    <location>
        <begin position="1"/>
        <end position="21"/>
    </location>
</feature>
<dbReference type="RefSeq" id="WP_174558367.1">
    <property type="nucleotide sequence ID" value="NZ_CADDTS010000007.1"/>
</dbReference>
<gene>
    <name evidence="2" type="ORF">SFB21_0367</name>
</gene>
<dbReference type="Proteomes" id="UP000489961">
    <property type="component" value="Unassembled WGS sequence"/>
</dbReference>
<accession>A0A811G9W1</accession>
<dbReference type="EMBL" id="CADDTS010000007">
    <property type="protein sequence ID" value="CAB1208396.1"/>
    <property type="molecule type" value="Genomic_DNA"/>
</dbReference>
<dbReference type="AlphaFoldDB" id="A0A811G9W1"/>
<proteinExistence type="predicted"/>
<protein>
    <recommendedName>
        <fullName evidence="4">Secreted protein</fullName>
    </recommendedName>
</protein>
<sequence>MNNKLILSTFLLCTFSSVTFAQNYQDSLKGKYLILEGAECAGLKFNAQATTAAWQNEMECSRGYYNKDAWRITWLSPEIFVMTEVIRPNDISPPRNDIYKIMSIQNKIVTVTNYWTGWGNQKPEVQKFRIK</sequence>
<evidence type="ECO:0000313" key="3">
    <source>
        <dbReference type="Proteomes" id="UP000489961"/>
    </source>
</evidence>
<reference evidence="2 3" key="1">
    <citation type="submission" date="2020-02" db="EMBL/GenBank/DDBJ databases">
        <authorList>
            <person name="Chaudhuri R."/>
        </authorList>
    </citation>
    <scope>NUCLEOTIDE SEQUENCE [LARGE SCALE GENOMIC DNA]</scope>
    <source>
        <strain evidence="2">SFB21</strain>
    </source>
</reference>